<evidence type="ECO:0000313" key="3">
    <source>
        <dbReference type="Proteomes" id="UP000758168"/>
    </source>
</evidence>
<reference evidence="2 3" key="1">
    <citation type="submission" date="2021-03" db="EMBL/GenBank/DDBJ databases">
        <title>Sequencing the genomes of 1000 actinobacteria strains.</title>
        <authorList>
            <person name="Klenk H.-P."/>
        </authorList>
    </citation>
    <scope>NUCLEOTIDE SEQUENCE [LARGE SCALE GENOMIC DNA]</scope>
    <source>
        <strain evidence="2 3">DSM 12936</strain>
    </source>
</reference>
<proteinExistence type="predicted"/>
<accession>A0ABS4Z9Z1</accession>
<keyword evidence="3" id="KW-1185">Reference proteome</keyword>
<feature type="compositionally biased region" description="Low complexity" evidence="1">
    <location>
        <begin position="183"/>
        <end position="199"/>
    </location>
</feature>
<name>A0ABS4Z9Z1_9ACTN</name>
<feature type="compositionally biased region" description="Polar residues" evidence="1">
    <location>
        <begin position="152"/>
        <end position="172"/>
    </location>
</feature>
<sequence length="199" mass="19397">MLSLGLLGSAAGCGFDAQTSQPYTPADGTNLDVGSDNELKIRNLVVVSKTDGEGIISASIVSGTGDTLTEVAVVPSPLSGSPAPSVTATVPAPVDLPGGRLVVLTNQPLITVSAPQLVAGGAASVTMVFDGVGEVALNCPIVDGNLPEWSSIGASPSATPSTEVSITPSAEPQSPVPDPTATPSPSTSAAPSPSPSATG</sequence>
<gene>
    <name evidence="2" type="ORF">JOF54_002785</name>
</gene>
<protein>
    <recommendedName>
        <fullName evidence="4">Copper(I)-binding protein</fullName>
    </recommendedName>
</protein>
<comment type="caution">
    <text evidence="2">The sequence shown here is derived from an EMBL/GenBank/DDBJ whole genome shotgun (WGS) entry which is preliminary data.</text>
</comment>
<feature type="region of interest" description="Disordered" evidence="1">
    <location>
        <begin position="152"/>
        <end position="199"/>
    </location>
</feature>
<dbReference type="EMBL" id="JAGIOB010000001">
    <property type="protein sequence ID" value="MBP2417863.1"/>
    <property type="molecule type" value="Genomic_DNA"/>
</dbReference>
<evidence type="ECO:0000256" key="1">
    <source>
        <dbReference type="SAM" id="MobiDB-lite"/>
    </source>
</evidence>
<organism evidence="2 3">
    <name type="scientific">Microlunatus capsulatus</name>
    <dbReference type="NCBI Taxonomy" id="99117"/>
    <lineage>
        <taxon>Bacteria</taxon>
        <taxon>Bacillati</taxon>
        <taxon>Actinomycetota</taxon>
        <taxon>Actinomycetes</taxon>
        <taxon>Propionibacteriales</taxon>
        <taxon>Propionibacteriaceae</taxon>
        <taxon>Microlunatus</taxon>
    </lineage>
</organism>
<evidence type="ECO:0000313" key="2">
    <source>
        <dbReference type="EMBL" id="MBP2417863.1"/>
    </source>
</evidence>
<evidence type="ECO:0008006" key="4">
    <source>
        <dbReference type="Google" id="ProtNLM"/>
    </source>
</evidence>
<dbReference type="Proteomes" id="UP000758168">
    <property type="component" value="Unassembled WGS sequence"/>
</dbReference>
<dbReference type="RefSeq" id="WP_210056883.1">
    <property type="nucleotide sequence ID" value="NZ_BAAAMH010000010.1"/>
</dbReference>